<organism evidence="1 2">
    <name type="scientific">Dokdonia ponticola</name>
    <dbReference type="NCBI Taxonomy" id="2041041"/>
    <lineage>
        <taxon>Bacteria</taxon>
        <taxon>Pseudomonadati</taxon>
        <taxon>Bacteroidota</taxon>
        <taxon>Flavobacteriia</taxon>
        <taxon>Flavobacteriales</taxon>
        <taxon>Flavobacteriaceae</taxon>
        <taxon>Dokdonia</taxon>
    </lineage>
</organism>
<dbReference type="EMBL" id="JBHSFV010000002">
    <property type="protein sequence ID" value="MFC4633472.1"/>
    <property type="molecule type" value="Genomic_DNA"/>
</dbReference>
<keyword evidence="2" id="KW-1185">Reference proteome</keyword>
<name>A0ABV9HTL4_9FLAO</name>
<dbReference type="Proteomes" id="UP001596043">
    <property type="component" value="Unassembled WGS sequence"/>
</dbReference>
<gene>
    <name evidence="1" type="ORF">ACFO3O_06115</name>
</gene>
<protein>
    <submittedName>
        <fullName evidence="1">Uncharacterized protein</fullName>
    </submittedName>
</protein>
<dbReference type="RefSeq" id="WP_379977678.1">
    <property type="nucleotide sequence ID" value="NZ_JBHSFV010000002.1"/>
</dbReference>
<proteinExistence type="predicted"/>
<sequence>MKILTTIITSVALFISITTSKAQHRSELPAQDATGISLDDIKKTKARFKYEIERTKTRSLPITIDTNFDSFIDEADYNEVDIEALQLNDIVHHNFQKDIHNYKAIASYKIGFSEDFYSIVVTVIKKETKMESILINYTLDGKFMDSILVSHDDLTESSTRTITNISESTLTRNHIFIEDQQERIEESVYRIGTDGILKELSSEEVLIDKVIRQLELRYDKVNTHLLVTKVNPANTQETIMVIPEYAEIDEDEIYFELNSHIVVVTNLTGDIIHHYFESSKTNGMVYDAVRLSEITIDTAPYIVAKNARAFGVRVNFYGLSKANPYSKETISLFVKSGNTLKKVVHNFDVMEYGGEWDTNCAGAFIGTKKILILSKQVTKGYYDIIVKEKITETINYENEEGDCDTKEKITSNSGRLLFDGKTYISN</sequence>
<accession>A0ABV9HTL4</accession>
<reference evidence="2" key="1">
    <citation type="journal article" date="2019" name="Int. J. Syst. Evol. Microbiol.">
        <title>The Global Catalogue of Microorganisms (GCM) 10K type strain sequencing project: providing services to taxonomists for standard genome sequencing and annotation.</title>
        <authorList>
            <consortium name="The Broad Institute Genomics Platform"/>
            <consortium name="The Broad Institute Genome Sequencing Center for Infectious Disease"/>
            <person name="Wu L."/>
            <person name="Ma J."/>
        </authorList>
    </citation>
    <scope>NUCLEOTIDE SEQUENCE [LARGE SCALE GENOMIC DNA]</scope>
    <source>
        <strain evidence="2">YJ-61-S</strain>
    </source>
</reference>
<comment type="caution">
    <text evidence="1">The sequence shown here is derived from an EMBL/GenBank/DDBJ whole genome shotgun (WGS) entry which is preliminary data.</text>
</comment>
<evidence type="ECO:0000313" key="2">
    <source>
        <dbReference type="Proteomes" id="UP001596043"/>
    </source>
</evidence>
<evidence type="ECO:0000313" key="1">
    <source>
        <dbReference type="EMBL" id="MFC4633472.1"/>
    </source>
</evidence>